<accession>A0ABT1TED0</accession>
<dbReference type="EMBL" id="JANIBJ010000010">
    <property type="protein sequence ID" value="MCQ8103823.1"/>
    <property type="molecule type" value="Genomic_DNA"/>
</dbReference>
<dbReference type="Gene3D" id="3.40.50.300">
    <property type="entry name" value="P-loop containing nucleotide triphosphate hydrolases"/>
    <property type="match status" value="2"/>
</dbReference>
<dbReference type="SUPFAM" id="SSF52540">
    <property type="entry name" value="P-loop containing nucleoside triphosphate hydrolases"/>
    <property type="match status" value="2"/>
</dbReference>
<name>A0ABT1TED0_9GAMM</name>
<organism evidence="3 4">
    <name type="scientific">Methylomonas subterranea</name>
    <dbReference type="NCBI Taxonomy" id="2952225"/>
    <lineage>
        <taxon>Bacteria</taxon>
        <taxon>Pseudomonadati</taxon>
        <taxon>Pseudomonadota</taxon>
        <taxon>Gammaproteobacteria</taxon>
        <taxon>Methylococcales</taxon>
        <taxon>Methylococcaceae</taxon>
        <taxon>Methylomonas</taxon>
    </lineage>
</organism>
<feature type="coiled-coil region" evidence="1">
    <location>
        <begin position="272"/>
        <end position="299"/>
    </location>
</feature>
<dbReference type="Pfam" id="PF03976">
    <property type="entry name" value="PPK2"/>
    <property type="match status" value="2"/>
</dbReference>
<evidence type="ECO:0000313" key="4">
    <source>
        <dbReference type="Proteomes" id="UP001524499"/>
    </source>
</evidence>
<dbReference type="InterPro" id="IPR027417">
    <property type="entry name" value="P-loop_NTPase"/>
</dbReference>
<reference evidence="3 4" key="1">
    <citation type="submission" date="2022-07" db="EMBL/GenBank/DDBJ databases">
        <title>Methylomonas rivi sp. nov., Methylomonas rosea sp. nov., Methylomonas aureus sp. nov. and Methylomonas subterranea sp. nov., four novel methanotrophs isolated from a freshwater creek and the deep terrestrial subsurface.</title>
        <authorList>
            <person name="Abin C."/>
            <person name="Sankaranarayanan K."/>
            <person name="Garner C."/>
            <person name="Sindelar R."/>
            <person name="Kotary K."/>
            <person name="Garner R."/>
            <person name="Barclay S."/>
            <person name="Lawson P."/>
            <person name="Krumholz L."/>
        </authorList>
    </citation>
    <scope>NUCLEOTIDE SEQUENCE [LARGE SCALE GENOMIC DNA]</scope>
    <source>
        <strain evidence="3 4">SURF-2</strain>
    </source>
</reference>
<dbReference type="PANTHER" id="PTHR34383">
    <property type="entry name" value="POLYPHOSPHATE:AMP PHOSPHOTRANSFERASE-RELATED"/>
    <property type="match status" value="1"/>
</dbReference>
<dbReference type="Proteomes" id="UP001524499">
    <property type="component" value="Unassembled WGS sequence"/>
</dbReference>
<evidence type="ECO:0000256" key="1">
    <source>
        <dbReference type="SAM" id="Coils"/>
    </source>
</evidence>
<dbReference type="RefSeq" id="WP_256601566.1">
    <property type="nucleotide sequence ID" value="NZ_JANIBJ010000010.1"/>
</dbReference>
<gene>
    <name evidence="3" type="primary">pap</name>
    <name evidence="3" type="ORF">NP590_06885</name>
</gene>
<feature type="domain" description="Polyphosphate kinase-2-related" evidence="2">
    <location>
        <begin position="12"/>
        <end position="233"/>
    </location>
</feature>
<dbReference type="PANTHER" id="PTHR34383:SF3">
    <property type="entry name" value="POLYPHOSPHATE:AMP PHOSPHOTRANSFERASE"/>
    <property type="match status" value="1"/>
</dbReference>
<proteinExistence type="predicted"/>
<comment type="caution">
    <text evidence="3">The sequence shown here is derived from an EMBL/GenBank/DDBJ whole genome shotgun (WGS) entry which is preliminary data.</text>
</comment>
<dbReference type="NCBIfam" id="TIGR03708">
    <property type="entry name" value="poly_P_AMP_trns"/>
    <property type="match status" value="1"/>
</dbReference>
<dbReference type="InterPro" id="IPR022489">
    <property type="entry name" value="PolyP_AMP_Tfrase"/>
</dbReference>
<keyword evidence="4" id="KW-1185">Reference proteome</keyword>
<evidence type="ECO:0000259" key="2">
    <source>
        <dbReference type="Pfam" id="PF03976"/>
    </source>
</evidence>
<evidence type="ECO:0000313" key="3">
    <source>
        <dbReference type="EMBL" id="MCQ8103823.1"/>
    </source>
</evidence>
<protein>
    <submittedName>
        <fullName evidence="3">Polyphosphate:AMP phosphotransferase</fullName>
    </submittedName>
</protein>
<feature type="domain" description="Polyphosphate kinase-2-related" evidence="2">
    <location>
        <begin position="270"/>
        <end position="492"/>
    </location>
</feature>
<sequence>MFEVAELGHAVEKTVYKERSAQLRTELLTIQNRLGSYPFPVIVIISGVDGGGKGEVINKLNEWLDPRYMRTIALSNATDEERERPKFWRYWRTLPAKGTIGVYVGSWYSDPIAQRVYQKIDDPALQAELTRINQLEELLTDDDALIIKCWLHLKKDMQVKRLKQLAKNPATSWRVTDKDRQHLGLYDEFIGVAENVLSETSKACAPWLIVEGSDIRYSSLTVGQHILERIRQHIQHYENRLAAADQADETSKSQLEQYNLLDALDLSLKLNKTSYKKQLEKYQGKLNELSRHALEAKRSSILVFEGWDAAGKGGAIRRLTEAMDARHYQVIPIAAPTDEERAHHYLWRFWRHIPRAGQVTIYDRSWYGRVLVERVEGLAKPAQWQRAYSEIVNFEEAMLAHGIVVMKFWLHIDHAEQLARFKRREEISYKQFKITEEDYRNREKWDDYQKAVNEMIARTSTGKSPWLLVEANDKFHARIKVIKAYCECLEKMLDEPNK</sequence>
<dbReference type="InterPro" id="IPR022488">
    <property type="entry name" value="PPK2-related"/>
</dbReference>
<keyword evidence="1" id="KW-0175">Coiled coil</keyword>